<name>A0ABY7MIW8_9BRAD</name>
<protein>
    <submittedName>
        <fullName evidence="1">Uncharacterized protein</fullName>
    </submittedName>
</protein>
<gene>
    <name evidence="1" type="ORF">I3J27_31640</name>
</gene>
<sequence>MSSRLKPWLLGLASVFVVATLVLHQWDRPRFSLNPFCSVRFAYRVDATIEVDGRQYASKAFGELQHNRINTGGGCLQPVGSIIAFRLADSRLVLLYATLCRDAVAIFSGGRNASPTDQGEEETFADDSFVVAMKEHKKVDLIANCNGKFHDRYDGYIVDNADTPTKWRGFTFNGTSPRDPRLLSAIAEGANLPPDDSIEIIAPATLETDFKYNRWEYSPSGMLYSRRRVNQKNSYTATEERT</sequence>
<evidence type="ECO:0000313" key="1">
    <source>
        <dbReference type="EMBL" id="WBL77531.1"/>
    </source>
</evidence>
<dbReference type="RefSeq" id="WP_270162780.1">
    <property type="nucleotide sequence ID" value="NZ_CP089391.1"/>
</dbReference>
<reference evidence="1" key="1">
    <citation type="submission" date="2021-12" db="EMBL/GenBank/DDBJ databases">
        <title>Bradyrhizobium xenonodulans sp. nov.</title>
        <authorList>
            <person name="Claassens R."/>
            <person name="Venter S.N."/>
            <person name="Beukes C.W."/>
            <person name="Stepkowski T."/>
            <person name="Steenkamp E.T."/>
        </authorList>
    </citation>
    <scope>NUCLEOTIDE SEQUENCE</scope>
    <source>
        <strain evidence="1">14AB</strain>
    </source>
</reference>
<dbReference type="Proteomes" id="UP001179614">
    <property type="component" value="Chromosome"/>
</dbReference>
<dbReference type="EMBL" id="CP089391">
    <property type="protein sequence ID" value="WBL77531.1"/>
    <property type="molecule type" value="Genomic_DNA"/>
</dbReference>
<organism evidence="1 2">
    <name type="scientific">Bradyrhizobium xenonodulans</name>
    <dbReference type="NCBI Taxonomy" id="2736875"/>
    <lineage>
        <taxon>Bacteria</taxon>
        <taxon>Pseudomonadati</taxon>
        <taxon>Pseudomonadota</taxon>
        <taxon>Alphaproteobacteria</taxon>
        <taxon>Hyphomicrobiales</taxon>
        <taxon>Nitrobacteraceae</taxon>
        <taxon>Bradyrhizobium</taxon>
    </lineage>
</organism>
<keyword evidence="2" id="KW-1185">Reference proteome</keyword>
<evidence type="ECO:0000313" key="2">
    <source>
        <dbReference type="Proteomes" id="UP001179614"/>
    </source>
</evidence>
<proteinExistence type="predicted"/>
<accession>A0ABY7MIW8</accession>